<accession>A0A7T2GHZ2</accession>
<reference evidence="1 2" key="1">
    <citation type="submission" date="2020-11" db="EMBL/GenBank/DDBJ databases">
        <title>Genome seq and assembly of Sphingosinicella sp.</title>
        <authorList>
            <person name="Chhetri G."/>
        </authorList>
    </citation>
    <scope>NUCLEOTIDE SEQUENCE [LARGE SCALE GENOMIC DNA]</scope>
    <source>
        <strain evidence="1 2">UDD2</strain>
    </source>
</reference>
<proteinExistence type="predicted"/>
<dbReference type="RefSeq" id="WP_200970752.1">
    <property type="nucleotide sequence ID" value="NZ_CP065592.1"/>
</dbReference>
<dbReference type="SUPFAM" id="SSF54637">
    <property type="entry name" value="Thioesterase/thiol ester dehydrase-isomerase"/>
    <property type="match status" value="1"/>
</dbReference>
<dbReference type="KEGG" id="sflv:IC614_07580"/>
<name>A0A7T2GHZ2_9SPHN</name>
<evidence type="ECO:0000313" key="2">
    <source>
        <dbReference type="Proteomes" id="UP000594873"/>
    </source>
</evidence>
<keyword evidence="2" id="KW-1185">Reference proteome</keyword>
<protein>
    <recommendedName>
        <fullName evidence="3">Thioesterase family protein</fullName>
    </recommendedName>
</protein>
<dbReference type="EMBL" id="CP065592">
    <property type="protein sequence ID" value="QPQ54225.1"/>
    <property type="molecule type" value="Genomic_DNA"/>
</dbReference>
<dbReference type="InterPro" id="IPR029069">
    <property type="entry name" value="HotDog_dom_sf"/>
</dbReference>
<dbReference type="Gene3D" id="3.10.129.10">
    <property type="entry name" value="Hotdog Thioesterase"/>
    <property type="match status" value="1"/>
</dbReference>
<evidence type="ECO:0000313" key="1">
    <source>
        <dbReference type="EMBL" id="QPQ54225.1"/>
    </source>
</evidence>
<gene>
    <name evidence="1" type="ORF">IC614_07580</name>
</gene>
<dbReference type="AlphaFoldDB" id="A0A7T2GHZ2"/>
<dbReference type="Proteomes" id="UP000594873">
    <property type="component" value="Chromosome"/>
</dbReference>
<sequence length="232" mass="23821">MSIIRIDRRFRGPPDSGNGGYVAGRLAAALGGSGGVVTLRSPPPLDTDLRIDIAGDDAALLHESVPVAVATRMAVHVDVPPPPGLAEAEAAEAGFTGFDRHIFPGCFVCGPDRACGDGLRLFAGRIRDGGERVAAAWTPAADLGDGAGRVAIPFLWAALDCPGYFAVEALAGRAVLGRIGAVVRDAPETGEPLIVTGWAIAHDGRKHRAGTAIHRADGRLAAAAVATWISIS</sequence>
<evidence type="ECO:0008006" key="3">
    <source>
        <dbReference type="Google" id="ProtNLM"/>
    </source>
</evidence>
<organism evidence="1 2">
    <name type="scientific">Allosphingosinicella flava</name>
    <dbReference type="NCBI Taxonomy" id="2771430"/>
    <lineage>
        <taxon>Bacteria</taxon>
        <taxon>Pseudomonadati</taxon>
        <taxon>Pseudomonadota</taxon>
        <taxon>Alphaproteobacteria</taxon>
        <taxon>Sphingomonadales</taxon>
        <taxon>Sphingomonadaceae</taxon>
        <taxon>Allosphingosinicella</taxon>
    </lineage>
</organism>